<dbReference type="InterPro" id="IPR011701">
    <property type="entry name" value="MFS"/>
</dbReference>
<dbReference type="Pfam" id="PF07690">
    <property type="entry name" value="MFS_1"/>
    <property type="match status" value="1"/>
</dbReference>
<evidence type="ECO:0000256" key="8">
    <source>
        <dbReference type="SAM" id="Phobius"/>
    </source>
</evidence>
<dbReference type="RefSeq" id="WP_159991577.1">
    <property type="nucleotide sequence ID" value="NZ_CP047165.1"/>
</dbReference>
<dbReference type="Proteomes" id="UP000477651">
    <property type="component" value="Unassembled WGS sequence"/>
</dbReference>
<feature type="transmembrane region" description="Helical" evidence="8">
    <location>
        <begin position="29"/>
        <end position="52"/>
    </location>
</feature>
<dbReference type="SUPFAM" id="SSF103473">
    <property type="entry name" value="MFS general substrate transporter"/>
    <property type="match status" value="1"/>
</dbReference>
<evidence type="ECO:0000256" key="7">
    <source>
        <dbReference type="SAM" id="MobiDB-lite"/>
    </source>
</evidence>
<dbReference type="AlphaFoldDB" id="A0A6L9Y5G7"/>
<keyword evidence="4 8" id="KW-0812">Transmembrane</keyword>
<comment type="subcellular location">
    <subcellularLocation>
        <location evidence="1">Cell membrane</location>
        <topology evidence="1">Multi-pass membrane protein</topology>
    </subcellularLocation>
</comment>
<keyword evidence="3" id="KW-1003">Cell membrane</keyword>
<feature type="transmembrane region" description="Helical" evidence="8">
    <location>
        <begin position="292"/>
        <end position="309"/>
    </location>
</feature>
<keyword evidence="11" id="KW-1185">Reference proteome</keyword>
<dbReference type="PANTHER" id="PTHR23517:SF2">
    <property type="entry name" value="MULTIDRUG RESISTANCE PROTEIN MDTH"/>
    <property type="match status" value="1"/>
</dbReference>
<sequence>MSDTLHNTDHTSTHQQEARMPLTPQERKISANLALLFAVRMLGLFLLTPVFADAAKQLSGGDNTALVGFAIGVYGLTQAVMQIPFGMLSDRFGRRPIIMIGMVMFIVGGIICAMTDSVTGIIIGRAIQGLGAISAAITAWIADATRPEVRARAMAMVGGSIGLSFALSLVLSPLLVDSVGLSGLFWVISLLGFVCLLLTTFFVPTVPMHQQVIADVKAKEVLKNRQLFGLNAGVFCLHFTLMSLFVVLPSLLLQLGQIPLGDLWKVYLPVIVIALVLMVPAVFWIETRKQHIRGLLLCVGGLVGLLFVWQFVSASFWASVVALGVFFVIFNILEALIPSMISRATPPQHKGLALGLYNMFQALGVATGGAVGGLLVQYFSANTVFLLAAMLCLIWLWITYKTQ</sequence>
<dbReference type="PANTHER" id="PTHR23517">
    <property type="entry name" value="RESISTANCE PROTEIN MDTM, PUTATIVE-RELATED-RELATED"/>
    <property type="match status" value="1"/>
</dbReference>
<feature type="transmembrane region" description="Helical" evidence="8">
    <location>
        <begin position="315"/>
        <end position="333"/>
    </location>
</feature>
<protein>
    <submittedName>
        <fullName evidence="10">MFS transporter</fullName>
    </submittedName>
</protein>
<organism evidence="10 11">
    <name type="scientific">Pelistega ratti</name>
    <dbReference type="NCBI Taxonomy" id="2652177"/>
    <lineage>
        <taxon>Bacteria</taxon>
        <taxon>Pseudomonadati</taxon>
        <taxon>Pseudomonadota</taxon>
        <taxon>Betaproteobacteria</taxon>
        <taxon>Burkholderiales</taxon>
        <taxon>Alcaligenaceae</taxon>
        <taxon>Pelistega</taxon>
    </lineage>
</organism>
<feature type="domain" description="Major facilitator superfamily (MFS) profile" evidence="9">
    <location>
        <begin position="29"/>
        <end position="403"/>
    </location>
</feature>
<feature type="transmembrane region" description="Helical" evidence="8">
    <location>
        <begin position="227"/>
        <end position="246"/>
    </location>
</feature>
<evidence type="ECO:0000256" key="3">
    <source>
        <dbReference type="ARBA" id="ARBA00022475"/>
    </source>
</evidence>
<feature type="transmembrane region" description="Helical" evidence="8">
    <location>
        <begin position="153"/>
        <end position="171"/>
    </location>
</feature>
<feature type="transmembrane region" description="Helical" evidence="8">
    <location>
        <begin position="266"/>
        <end position="285"/>
    </location>
</feature>
<dbReference type="PROSITE" id="PS50850">
    <property type="entry name" value="MFS"/>
    <property type="match status" value="1"/>
</dbReference>
<name>A0A6L9Y5G7_9BURK</name>
<evidence type="ECO:0000256" key="6">
    <source>
        <dbReference type="ARBA" id="ARBA00023136"/>
    </source>
</evidence>
<feature type="transmembrane region" description="Helical" evidence="8">
    <location>
        <begin position="97"/>
        <end position="116"/>
    </location>
</feature>
<keyword evidence="6 8" id="KW-0472">Membrane</keyword>
<feature type="region of interest" description="Disordered" evidence="7">
    <location>
        <begin position="1"/>
        <end position="22"/>
    </location>
</feature>
<reference evidence="10 11" key="1">
    <citation type="submission" date="2020-02" db="EMBL/GenBank/DDBJ databases">
        <title>Pelistega sp. NLN82 were isolated from wild rodents of the Hainan Island.</title>
        <authorList>
            <person name="Niu N."/>
            <person name="Zhou J."/>
        </authorList>
    </citation>
    <scope>NUCLEOTIDE SEQUENCE [LARGE SCALE GENOMIC DNA]</scope>
    <source>
        <strain evidence="10 11">NLN82</strain>
    </source>
</reference>
<dbReference type="GO" id="GO:0022857">
    <property type="term" value="F:transmembrane transporter activity"/>
    <property type="evidence" value="ECO:0007669"/>
    <property type="project" value="InterPro"/>
</dbReference>
<dbReference type="InterPro" id="IPR036259">
    <property type="entry name" value="MFS_trans_sf"/>
</dbReference>
<accession>A0A6L9Y5G7</accession>
<dbReference type="EMBL" id="JAAGYR010000006">
    <property type="protein sequence ID" value="NEN75593.1"/>
    <property type="molecule type" value="Genomic_DNA"/>
</dbReference>
<dbReference type="InterPro" id="IPR050171">
    <property type="entry name" value="MFS_Transporters"/>
</dbReference>
<evidence type="ECO:0000259" key="9">
    <source>
        <dbReference type="PROSITE" id="PS50850"/>
    </source>
</evidence>
<feature type="transmembrane region" description="Helical" evidence="8">
    <location>
        <begin position="64"/>
        <end position="85"/>
    </location>
</feature>
<keyword evidence="5 8" id="KW-1133">Transmembrane helix</keyword>
<feature type="transmembrane region" description="Helical" evidence="8">
    <location>
        <begin position="354"/>
        <end position="375"/>
    </location>
</feature>
<gene>
    <name evidence="10" type="ORF">F9B74_04520</name>
</gene>
<feature type="transmembrane region" description="Helical" evidence="8">
    <location>
        <begin position="183"/>
        <end position="206"/>
    </location>
</feature>
<keyword evidence="2" id="KW-0813">Transport</keyword>
<evidence type="ECO:0000313" key="11">
    <source>
        <dbReference type="Proteomes" id="UP000477651"/>
    </source>
</evidence>
<evidence type="ECO:0000256" key="1">
    <source>
        <dbReference type="ARBA" id="ARBA00004651"/>
    </source>
</evidence>
<proteinExistence type="predicted"/>
<dbReference type="InterPro" id="IPR020846">
    <property type="entry name" value="MFS_dom"/>
</dbReference>
<dbReference type="CDD" id="cd17472">
    <property type="entry name" value="MFS_YajR_like"/>
    <property type="match status" value="1"/>
</dbReference>
<comment type="caution">
    <text evidence="10">The sequence shown here is derived from an EMBL/GenBank/DDBJ whole genome shotgun (WGS) entry which is preliminary data.</text>
</comment>
<evidence type="ECO:0000313" key="10">
    <source>
        <dbReference type="EMBL" id="NEN75593.1"/>
    </source>
</evidence>
<dbReference type="Gene3D" id="1.20.1250.20">
    <property type="entry name" value="MFS general substrate transporter like domains"/>
    <property type="match status" value="1"/>
</dbReference>
<feature type="transmembrane region" description="Helical" evidence="8">
    <location>
        <begin position="122"/>
        <end position="141"/>
    </location>
</feature>
<evidence type="ECO:0000256" key="2">
    <source>
        <dbReference type="ARBA" id="ARBA00022448"/>
    </source>
</evidence>
<feature type="transmembrane region" description="Helical" evidence="8">
    <location>
        <begin position="381"/>
        <end position="400"/>
    </location>
</feature>
<evidence type="ECO:0000256" key="5">
    <source>
        <dbReference type="ARBA" id="ARBA00022989"/>
    </source>
</evidence>
<dbReference type="GO" id="GO:0005886">
    <property type="term" value="C:plasma membrane"/>
    <property type="evidence" value="ECO:0007669"/>
    <property type="project" value="UniProtKB-SubCell"/>
</dbReference>
<evidence type="ECO:0000256" key="4">
    <source>
        <dbReference type="ARBA" id="ARBA00022692"/>
    </source>
</evidence>
<feature type="compositionally biased region" description="Basic and acidic residues" evidence="7">
    <location>
        <begin position="1"/>
        <end position="12"/>
    </location>
</feature>